<proteinExistence type="predicted"/>
<dbReference type="SMART" id="SM00458">
    <property type="entry name" value="RICIN"/>
    <property type="match status" value="1"/>
</dbReference>
<dbReference type="InterPro" id="IPR000772">
    <property type="entry name" value="Ricin_B_lectin"/>
</dbReference>
<reference evidence="3" key="1">
    <citation type="journal article" date="2014" name="Int. J. Syst. Evol. Microbiol.">
        <title>Complete genome sequence of Corynebacterium casei LMG S-19264T (=DSM 44701T), isolated from a smear-ripened cheese.</title>
        <authorList>
            <consortium name="US DOE Joint Genome Institute (JGI-PGF)"/>
            <person name="Walter F."/>
            <person name="Albersmeier A."/>
            <person name="Kalinowski J."/>
            <person name="Ruckert C."/>
        </authorList>
    </citation>
    <scope>NUCLEOTIDE SEQUENCE</scope>
    <source>
        <strain evidence="3">JCM 3091</strain>
    </source>
</reference>
<evidence type="ECO:0000259" key="2">
    <source>
        <dbReference type="SMART" id="SM00458"/>
    </source>
</evidence>
<dbReference type="SUPFAM" id="SSF50370">
    <property type="entry name" value="Ricin B-like lectins"/>
    <property type="match status" value="1"/>
</dbReference>
<name>A0A8J3BPF1_9ACTN</name>
<evidence type="ECO:0000313" key="3">
    <source>
        <dbReference type="EMBL" id="GGK29192.1"/>
    </source>
</evidence>
<evidence type="ECO:0000256" key="1">
    <source>
        <dbReference type="SAM" id="SignalP"/>
    </source>
</evidence>
<comment type="caution">
    <text evidence="3">The sequence shown here is derived from an EMBL/GenBank/DDBJ whole genome shotgun (WGS) entry which is preliminary data.</text>
</comment>
<dbReference type="RefSeq" id="WP_189114194.1">
    <property type="nucleotide sequence ID" value="NZ_BMQC01000006.1"/>
</dbReference>
<organism evidence="3 4">
    <name type="scientific">Pilimelia terevasa</name>
    <dbReference type="NCBI Taxonomy" id="53372"/>
    <lineage>
        <taxon>Bacteria</taxon>
        <taxon>Bacillati</taxon>
        <taxon>Actinomycetota</taxon>
        <taxon>Actinomycetes</taxon>
        <taxon>Micromonosporales</taxon>
        <taxon>Micromonosporaceae</taxon>
        <taxon>Pilimelia</taxon>
    </lineage>
</organism>
<feature type="domain" description="Ricin B lectin" evidence="2">
    <location>
        <begin position="29"/>
        <end position="146"/>
    </location>
</feature>
<dbReference type="AlphaFoldDB" id="A0A8J3BPF1"/>
<dbReference type="Pfam" id="PF00652">
    <property type="entry name" value="Ricin_B_lectin"/>
    <property type="match status" value="1"/>
</dbReference>
<keyword evidence="1" id="KW-0732">Signal</keyword>
<feature type="signal peptide" evidence="1">
    <location>
        <begin position="1"/>
        <end position="25"/>
    </location>
</feature>
<dbReference type="CDD" id="cd23415">
    <property type="entry name" value="beta-trefoil_Ricin_AH"/>
    <property type="match status" value="1"/>
</dbReference>
<protein>
    <recommendedName>
        <fullName evidence="2">Ricin B lectin domain-containing protein</fullName>
    </recommendedName>
</protein>
<feature type="chain" id="PRO_5035159237" description="Ricin B lectin domain-containing protein" evidence="1">
    <location>
        <begin position="26"/>
        <end position="146"/>
    </location>
</feature>
<accession>A0A8J3BPF1</accession>
<sequence>MKRMFLAGAATAMAATLLTAAPAQAVGDTGSVRSVATDRCLDSNNDGVAYTHDCNGGGFQQWRRGSGPQGATFVNIATNRCLDSDHQGNLYTLGCSGNRYQQWHVIRTGVGLKVQNVATGRCLDSNYENSAYTLDCNGGNHQNWIF</sequence>
<dbReference type="PROSITE" id="PS50231">
    <property type="entry name" value="RICIN_B_LECTIN"/>
    <property type="match status" value="1"/>
</dbReference>
<evidence type="ECO:0000313" key="4">
    <source>
        <dbReference type="Proteomes" id="UP000662200"/>
    </source>
</evidence>
<dbReference type="Gene3D" id="2.80.10.50">
    <property type="match status" value="1"/>
</dbReference>
<dbReference type="EMBL" id="BMQC01000006">
    <property type="protein sequence ID" value="GGK29192.1"/>
    <property type="molecule type" value="Genomic_DNA"/>
</dbReference>
<keyword evidence="4" id="KW-1185">Reference proteome</keyword>
<reference evidence="3" key="2">
    <citation type="submission" date="2020-09" db="EMBL/GenBank/DDBJ databases">
        <authorList>
            <person name="Sun Q."/>
            <person name="Ohkuma M."/>
        </authorList>
    </citation>
    <scope>NUCLEOTIDE SEQUENCE</scope>
    <source>
        <strain evidence="3">JCM 3091</strain>
    </source>
</reference>
<dbReference type="Proteomes" id="UP000662200">
    <property type="component" value="Unassembled WGS sequence"/>
</dbReference>
<dbReference type="InterPro" id="IPR035992">
    <property type="entry name" value="Ricin_B-like_lectins"/>
</dbReference>
<gene>
    <name evidence="3" type="ORF">GCM10010124_22430</name>
</gene>